<dbReference type="GO" id="GO:0030154">
    <property type="term" value="P:cell differentiation"/>
    <property type="evidence" value="ECO:0007669"/>
    <property type="project" value="UniProtKB-KW"/>
</dbReference>
<proteinExistence type="inferred from homology"/>
<evidence type="ECO:0000256" key="14">
    <source>
        <dbReference type="ARBA" id="ARBA00038291"/>
    </source>
</evidence>
<evidence type="ECO:0000256" key="15">
    <source>
        <dbReference type="ARBA" id="ARBA00039537"/>
    </source>
</evidence>
<keyword evidence="8" id="KW-0221">Differentiation</keyword>
<evidence type="ECO:0000256" key="6">
    <source>
        <dbReference type="ARBA" id="ARBA00022722"/>
    </source>
</evidence>
<dbReference type="STRING" id="61819.ENSACIP00000025089"/>
<dbReference type="GeneTree" id="ENSGT00950000183200"/>
<keyword evidence="5" id="KW-0963">Cytoplasm</keyword>
<keyword evidence="6" id="KW-0540">Nuclease</keyword>
<dbReference type="GO" id="GO:0006417">
    <property type="term" value="P:regulation of translation"/>
    <property type="evidence" value="ECO:0007669"/>
    <property type="project" value="UniProtKB-KW"/>
</dbReference>
<keyword evidence="12" id="KW-0943">RNA-mediated gene silencing</keyword>
<evidence type="ECO:0000256" key="5">
    <source>
        <dbReference type="ARBA" id="ARBA00022490"/>
    </source>
</evidence>
<dbReference type="GO" id="GO:0043186">
    <property type="term" value="C:P granule"/>
    <property type="evidence" value="ECO:0007669"/>
    <property type="project" value="UniProtKB-ARBA"/>
</dbReference>
<keyword evidence="4" id="KW-0488">Methylation</keyword>
<dbReference type="GO" id="GO:0016787">
    <property type="term" value="F:hydrolase activity"/>
    <property type="evidence" value="ECO:0007669"/>
    <property type="project" value="UniProtKB-KW"/>
</dbReference>
<evidence type="ECO:0000313" key="19">
    <source>
        <dbReference type="Ensembl" id="ENSACIP00000025089.1"/>
    </source>
</evidence>
<feature type="domain" description="Piwi" evidence="18">
    <location>
        <begin position="761"/>
        <end position="1052"/>
    </location>
</feature>
<sequence length="1066" mass="117863">MDPRKPPDLPERMGVHWLGRGRGSQLGELAVGRSRGLLVSTEQPAVGRARGFPTSADNSMGQNVALPITEPVVGRARGLLVQPDVGVGRARGLLVPAAEPKVGVARGAGIPRLAPQQGPTPSSETPALTGEIPTFTKEEIGKPPHVTGSTLVSMFRGMGIEPSVTSWGRGAALVGIGPAGDVGDAKLQGAPAGVTSTPESIGSFGDMMGRGSSFLGQGLSPQTMVGVGRAAMTQLGVGRGHALLPSFPKGQDVSVSPMPEPQTAAYSQPFMTGTVPPVHTTQEATDLSTTAAAKRELTMEAVHEPLNKAGTKGAPITIGSNHIPIKCKNEAVYQYHVTFTPNVESLGMRFGMMKDHRSTTGEVVAFDGSILYLPVKLKDVVFLKSLRRTDNEEIEIKIQMTKILPPNSDLCIPFYNVVLRRVMKMVGLKLVGRNHYDPESAVILGKHRLQVWPGYSTAIKRTDGGLYLCIDVSHKVLRNDSVLDVMNTLYQQSKENFQDECTKELVGSIVITRYNNRTYRIDAIEWNKSPKDIFTLMDGTETTFVDYYSKNYGITIKEMDQPLLMHRPKERSRQGGKQIITGEILLVPELSFMTGIPEKMRKDFRAMKDLTMHINVSGEQHTHSIKQLLKNINSSPESLNELGRWGLEMGTDILMIKGRTLPLETICLQSSSFATGADVSWSREVVRDASISSIPLNTWAIFYPRRCAEQADELVSTFNKVATPIGVRLDRPIRVELRDDRTETYVKTIHSHLTSQPNLQLVVCIIVGNRDDLYAAIKKLCCVKNPIPSQAINVRTISQQQKLKSVAQKILLQMNSKLGGELWTVNVPLKNLMVVGVDVHHDPSKAHQSVMGFVASVNSSITRWYSRVTFQTPSEELIHGFRVCLLAALQKYYEVNHNLPEKIVVYRDGVSDGQLKMVEQYEIPQLIKCFETFPGYEPKLVFIVVQKRISTTLYSWAANSFGTPPPGTVVDHTLTHKDWVDFYLMAHHIRQGCGLPTHYISLYNTANLTPDHLQRLTFKMCHLYWNWPGTIRVPAPCKYAHKLAFLSGQYLHSEPAIQLSDKLFFL</sequence>
<dbReference type="Pfam" id="PF23278">
    <property type="entry name" value="Piwi_N"/>
    <property type="match status" value="1"/>
</dbReference>
<dbReference type="PANTHER" id="PTHR22891">
    <property type="entry name" value="EUKARYOTIC TRANSLATION INITIATION FACTOR 2C"/>
    <property type="match status" value="1"/>
</dbReference>
<dbReference type="CDD" id="cd04658">
    <property type="entry name" value="Piwi_piwi-like_Euk"/>
    <property type="match status" value="1"/>
</dbReference>
<evidence type="ECO:0000256" key="10">
    <source>
        <dbReference type="ARBA" id="ARBA00022845"/>
    </source>
</evidence>
<dbReference type="Pfam" id="PF02171">
    <property type="entry name" value="Piwi"/>
    <property type="match status" value="1"/>
</dbReference>
<keyword evidence="3" id="KW-0217">Developmental protein</keyword>
<dbReference type="GO" id="GO:0034584">
    <property type="term" value="F:piRNA binding"/>
    <property type="evidence" value="ECO:0007669"/>
    <property type="project" value="UniProtKB-ARBA"/>
</dbReference>
<dbReference type="SUPFAM" id="SSF53098">
    <property type="entry name" value="Ribonuclease H-like"/>
    <property type="match status" value="1"/>
</dbReference>
<reference evidence="19" key="1">
    <citation type="submission" date="2025-08" db="UniProtKB">
        <authorList>
            <consortium name="Ensembl"/>
        </authorList>
    </citation>
    <scope>IDENTIFICATION</scope>
</reference>
<evidence type="ECO:0000313" key="20">
    <source>
        <dbReference type="Proteomes" id="UP000261340"/>
    </source>
</evidence>
<evidence type="ECO:0000256" key="11">
    <source>
        <dbReference type="ARBA" id="ARBA00022884"/>
    </source>
</evidence>
<keyword evidence="7" id="KW-0255">Endonuclease</keyword>
<dbReference type="SUPFAM" id="SSF101690">
    <property type="entry name" value="PAZ domain"/>
    <property type="match status" value="1"/>
</dbReference>
<keyword evidence="20" id="KW-1185">Reference proteome</keyword>
<evidence type="ECO:0000256" key="9">
    <source>
        <dbReference type="ARBA" id="ARBA00022801"/>
    </source>
</evidence>
<dbReference type="FunFam" id="3.30.420.10:FF:000014">
    <property type="entry name" value="Piwi-like RNA-mediated gene silencing 1"/>
    <property type="match status" value="1"/>
</dbReference>
<dbReference type="Pfam" id="PF08699">
    <property type="entry name" value="ArgoL1"/>
    <property type="match status" value="1"/>
</dbReference>
<reference evidence="19" key="2">
    <citation type="submission" date="2025-09" db="UniProtKB">
        <authorList>
            <consortium name="Ensembl"/>
        </authorList>
    </citation>
    <scope>IDENTIFICATION</scope>
</reference>
<evidence type="ECO:0000256" key="4">
    <source>
        <dbReference type="ARBA" id="ARBA00022481"/>
    </source>
</evidence>
<keyword evidence="10" id="KW-0810">Translation regulation</keyword>
<dbReference type="Proteomes" id="UP000261340">
    <property type="component" value="Unplaced"/>
</dbReference>
<dbReference type="Gene3D" id="3.40.50.2300">
    <property type="match status" value="1"/>
</dbReference>
<keyword evidence="13" id="KW-0469">Meiosis</keyword>
<evidence type="ECO:0000256" key="12">
    <source>
        <dbReference type="ARBA" id="ARBA00023158"/>
    </source>
</evidence>
<dbReference type="SMART" id="SM00949">
    <property type="entry name" value="PAZ"/>
    <property type="match status" value="1"/>
</dbReference>
<dbReference type="SMART" id="SM00950">
    <property type="entry name" value="Piwi"/>
    <property type="match status" value="1"/>
</dbReference>
<accession>A0A3Q0SJP6</accession>
<comment type="similarity">
    <text evidence="14">Belongs to the argonaute family. Piwi subfamily.</text>
</comment>
<dbReference type="GO" id="GO:0004519">
    <property type="term" value="F:endonuclease activity"/>
    <property type="evidence" value="ECO:0007669"/>
    <property type="project" value="UniProtKB-KW"/>
</dbReference>
<keyword evidence="11" id="KW-0694">RNA-binding</keyword>
<evidence type="ECO:0000256" key="8">
    <source>
        <dbReference type="ARBA" id="ARBA00022782"/>
    </source>
</evidence>
<dbReference type="InterPro" id="IPR012337">
    <property type="entry name" value="RNaseH-like_sf"/>
</dbReference>
<dbReference type="Gene3D" id="3.30.420.10">
    <property type="entry name" value="Ribonuclease H-like superfamily/Ribonuclease H"/>
    <property type="match status" value="1"/>
</dbReference>
<feature type="domain" description="PAZ" evidence="17">
    <location>
        <begin position="481"/>
        <end position="595"/>
    </location>
</feature>
<dbReference type="Pfam" id="PF02170">
    <property type="entry name" value="PAZ"/>
    <property type="match status" value="1"/>
</dbReference>
<dbReference type="PROSITE" id="PS50821">
    <property type="entry name" value="PAZ"/>
    <property type="match status" value="1"/>
</dbReference>
<evidence type="ECO:0000259" key="17">
    <source>
        <dbReference type="PROSITE" id="PS50821"/>
    </source>
</evidence>
<dbReference type="InterPro" id="IPR003100">
    <property type="entry name" value="PAZ_dom"/>
</dbReference>
<dbReference type="InterPro" id="IPR003165">
    <property type="entry name" value="Piwi"/>
</dbReference>
<dbReference type="GO" id="GO:0031047">
    <property type="term" value="P:regulatory ncRNA-mediated gene silencing"/>
    <property type="evidence" value="ECO:0007669"/>
    <property type="project" value="UniProtKB-KW"/>
</dbReference>
<evidence type="ECO:0000256" key="3">
    <source>
        <dbReference type="ARBA" id="ARBA00022473"/>
    </source>
</evidence>
<dbReference type="AlphaFoldDB" id="A0A3Q0SJP6"/>
<evidence type="ECO:0000256" key="16">
    <source>
        <dbReference type="ARBA" id="ARBA00064066"/>
    </source>
</evidence>
<dbReference type="PROSITE" id="PS50822">
    <property type="entry name" value="PIWI"/>
    <property type="match status" value="1"/>
</dbReference>
<dbReference type="InterPro" id="IPR036397">
    <property type="entry name" value="RNaseH_sf"/>
</dbReference>
<name>A0A3Q0SJP6_AMPCI</name>
<comment type="subcellular location">
    <subcellularLocation>
        <location evidence="2">Cytoplasm</location>
    </subcellularLocation>
</comment>
<protein>
    <recommendedName>
        <fullName evidence="15">Piwi-like protein 2</fullName>
    </recommendedName>
</protein>
<comment type="cofactor">
    <cofactor evidence="1">
        <name>Mg(2+)</name>
        <dbReference type="ChEBI" id="CHEBI:18420"/>
    </cofactor>
</comment>
<dbReference type="Ensembl" id="ENSACIT00000025746.1">
    <property type="protein sequence ID" value="ENSACIP00000025089.1"/>
    <property type="gene ID" value="ENSACIG00000018881.1"/>
</dbReference>
<evidence type="ECO:0000256" key="7">
    <source>
        <dbReference type="ARBA" id="ARBA00022759"/>
    </source>
</evidence>
<evidence type="ECO:0000256" key="2">
    <source>
        <dbReference type="ARBA" id="ARBA00004496"/>
    </source>
</evidence>
<organism evidence="19 20">
    <name type="scientific">Amphilophus citrinellus</name>
    <name type="common">Midas cichlid</name>
    <name type="synonym">Cichlasoma citrinellum</name>
    <dbReference type="NCBI Taxonomy" id="61819"/>
    <lineage>
        <taxon>Eukaryota</taxon>
        <taxon>Metazoa</taxon>
        <taxon>Chordata</taxon>
        <taxon>Craniata</taxon>
        <taxon>Vertebrata</taxon>
        <taxon>Euteleostomi</taxon>
        <taxon>Actinopterygii</taxon>
        <taxon>Neopterygii</taxon>
        <taxon>Teleostei</taxon>
        <taxon>Neoteleostei</taxon>
        <taxon>Acanthomorphata</taxon>
        <taxon>Ovalentaria</taxon>
        <taxon>Cichlomorphae</taxon>
        <taxon>Cichliformes</taxon>
        <taxon>Cichlidae</taxon>
        <taxon>New World cichlids</taxon>
        <taxon>Cichlasomatinae</taxon>
        <taxon>Heroini</taxon>
        <taxon>Amphilophus</taxon>
    </lineage>
</organism>
<dbReference type="InterPro" id="IPR036085">
    <property type="entry name" value="PAZ_dom_sf"/>
</dbReference>
<dbReference type="GO" id="GO:0051321">
    <property type="term" value="P:meiotic cell cycle"/>
    <property type="evidence" value="ECO:0007669"/>
    <property type="project" value="UniProtKB-KW"/>
</dbReference>
<dbReference type="CDD" id="cd02845">
    <property type="entry name" value="PAZ_piwi_like"/>
    <property type="match status" value="1"/>
</dbReference>
<dbReference type="FunFam" id="3.40.50.2300:FF:000141">
    <property type="entry name" value="piwi-like protein 2 isoform X1"/>
    <property type="match status" value="1"/>
</dbReference>
<dbReference type="FunFam" id="2.170.260.10:FF:000003">
    <property type="entry name" value="Piwi-like RNA-mediated gene silencing 2"/>
    <property type="match status" value="1"/>
</dbReference>
<evidence type="ECO:0000256" key="13">
    <source>
        <dbReference type="ARBA" id="ARBA00023254"/>
    </source>
</evidence>
<evidence type="ECO:0000259" key="18">
    <source>
        <dbReference type="PROSITE" id="PS50822"/>
    </source>
</evidence>
<dbReference type="InterPro" id="IPR014811">
    <property type="entry name" value="ArgoL1"/>
</dbReference>
<keyword evidence="9" id="KW-0378">Hydrolase</keyword>
<comment type="subunit">
    <text evidence="16">Component of the PET complex.</text>
</comment>
<evidence type="ECO:0000256" key="1">
    <source>
        <dbReference type="ARBA" id="ARBA00001946"/>
    </source>
</evidence>
<dbReference type="Gene3D" id="2.170.260.10">
    <property type="entry name" value="paz domain"/>
    <property type="match status" value="1"/>
</dbReference>